<feature type="chain" id="PRO_5045780915" evidence="1">
    <location>
        <begin position="30"/>
        <end position="338"/>
    </location>
</feature>
<evidence type="ECO:0000313" key="4">
    <source>
        <dbReference type="Proteomes" id="UP001301731"/>
    </source>
</evidence>
<dbReference type="SUPFAM" id="SSF52266">
    <property type="entry name" value="SGNH hydrolase"/>
    <property type="match status" value="1"/>
</dbReference>
<reference evidence="3 4" key="1">
    <citation type="submission" date="2023-10" db="EMBL/GenBank/DDBJ databases">
        <title>The genome sequence of Streptomyces sp. HUAS YS2.</title>
        <authorList>
            <person name="Mo P."/>
        </authorList>
    </citation>
    <scope>NUCLEOTIDE SEQUENCE [LARGE SCALE GENOMIC DNA]</scope>
    <source>
        <strain evidence="3 4">HUAS YS2</strain>
    </source>
</reference>
<dbReference type="InterPro" id="IPR013830">
    <property type="entry name" value="SGNH_hydro"/>
</dbReference>
<feature type="signal peptide" evidence="1">
    <location>
        <begin position="1"/>
        <end position="29"/>
    </location>
</feature>
<keyword evidence="3" id="KW-0378">Hydrolase</keyword>
<evidence type="ECO:0000313" key="3">
    <source>
        <dbReference type="EMBL" id="WOX23686.1"/>
    </source>
</evidence>
<evidence type="ECO:0000256" key="1">
    <source>
        <dbReference type="SAM" id="SignalP"/>
    </source>
</evidence>
<feature type="domain" description="SGNH hydrolase-type esterase" evidence="2">
    <location>
        <begin position="38"/>
        <end position="317"/>
    </location>
</feature>
<evidence type="ECO:0000259" key="2">
    <source>
        <dbReference type="Pfam" id="PF13472"/>
    </source>
</evidence>
<protein>
    <submittedName>
        <fullName evidence="3">SGNH/GDSL hydrolase family protein</fullName>
        <ecNumber evidence="3">3.1.-.-</ecNumber>
    </submittedName>
</protein>
<dbReference type="InterPro" id="IPR036514">
    <property type="entry name" value="SGNH_hydro_sf"/>
</dbReference>
<proteinExistence type="predicted"/>
<gene>
    <name evidence="3" type="ORF">R2D22_20780</name>
</gene>
<keyword evidence="4" id="KW-1185">Reference proteome</keyword>
<name>A0ABZ0LW69_9ACTN</name>
<dbReference type="Proteomes" id="UP001301731">
    <property type="component" value="Chromosome"/>
</dbReference>
<dbReference type="Gene3D" id="3.40.50.1110">
    <property type="entry name" value="SGNH hydrolase"/>
    <property type="match status" value="1"/>
</dbReference>
<dbReference type="Pfam" id="PF13472">
    <property type="entry name" value="Lipase_GDSL_2"/>
    <property type="match status" value="1"/>
</dbReference>
<dbReference type="EC" id="3.1.-.-" evidence="3"/>
<dbReference type="EMBL" id="CP137573">
    <property type="protein sequence ID" value="WOX23686.1"/>
    <property type="molecule type" value="Genomic_DNA"/>
</dbReference>
<sequence>MRSVTTSRSLCTVTAALLVALTPTTPASSAGEPVPTVFLGDGAVAGYGIAPLDESRLPCVRAAENLPDVIEDQLADQSVLLDVTADVSCAGAALHHVWEEQDLGDGVTPAPPQKRALTKDTRLVVAGLGAHTVGLGRILKQCSARLRGRDGALLPDEAVDPESPAADCAAYFTKGAGAGWLTKRFEQADKDLEKLFSEIGSESPSAKVVLVGPPRLVPEDVTRCRAALPDGGGRPLADVPKTAWGFLDEQVQARLNSLMAARARTAGAHFVDLYAATGAATACDGTDRAIGGLLEPSGATLLHQRLPWFLHPNETGRDANGDAVAQSIATAVYGLAPS</sequence>
<organism evidence="3 4">
    <name type="scientific">Streptomyces solicathayae</name>
    <dbReference type="NCBI Taxonomy" id="3081768"/>
    <lineage>
        <taxon>Bacteria</taxon>
        <taxon>Bacillati</taxon>
        <taxon>Actinomycetota</taxon>
        <taxon>Actinomycetes</taxon>
        <taxon>Kitasatosporales</taxon>
        <taxon>Streptomycetaceae</taxon>
        <taxon>Streptomyces</taxon>
    </lineage>
</organism>
<keyword evidence="1" id="KW-0732">Signal</keyword>
<dbReference type="RefSeq" id="WP_318105780.1">
    <property type="nucleotide sequence ID" value="NZ_CP137573.1"/>
</dbReference>
<dbReference type="GO" id="GO:0016787">
    <property type="term" value="F:hydrolase activity"/>
    <property type="evidence" value="ECO:0007669"/>
    <property type="project" value="UniProtKB-KW"/>
</dbReference>
<dbReference type="CDD" id="cd01823">
    <property type="entry name" value="SEST_like"/>
    <property type="match status" value="1"/>
</dbReference>
<accession>A0ABZ0LW69</accession>
<dbReference type="InterPro" id="IPR037460">
    <property type="entry name" value="SEST-like"/>
</dbReference>